<feature type="signal peptide" evidence="1">
    <location>
        <begin position="1"/>
        <end position="18"/>
    </location>
</feature>
<gene>
    <name evidence="2" type="ORF">BEWA_027600</name>
</gene>
<dbReference type="Proteomes" id="UP000031512">
    <property type="component" value="Chromosome 1"/>
</dbReference>
<keyword evidence="1" id="KW-0732">Signal</keyword>
<name>L0AY40_THEEQ</name>
<dbReference type="GeneID" id="15806257"/>
<evidence type="ECO:0000313" key="3">
    <source>
        <dbReference type="Proteomes" id="UP000031512"/>
    </source>
</evidence>
<dbReference type="Pfam" id="PF04385">
    <property type="entry name" value="FAINT"/>
    <property type="match status" value="1"/>
</dbReference>
<protein>
    <submittedName>
        <fullName evidence="2">Signal peptide-containing protein</fullName>
    </submittedName>
</protein>
<dbReference type="AlphaFoldDB" id="L0AY40"/>
<keyword evidence="3" id="KW-1185">Reference proteome</keyword>
<sequence>MKVFALLYTICLIKIINCGNNDSEIQVDNHNNLHAEQARKNLRKVSFNDNVEIIVYGEDDIEAPPDVSTRTLDLLDPDYDIVTIEDSKNDGIEEREFTVKDDVLVDNVIIEGESLWTADDKGICTNITLLTYENTHMIALTTKSDAKFFLKWLHKVDGKWQDITLGDFLKIATALKEKAKNEQFQRK</sequence>
<dbReference type="EMBL" id="CP001669">
    <property type="protein sequence ID" value="AFZ79911.1"/>
    <property type="molecule type" value="Genomic_DNA"/>
</dbReference>
<dbReference type="VEuPathDB" id="PiroplasmaDB:BEWA_027600"/>
<reference evidence="2 3" key="1">
    <citation type="journal article" date="2012" name="BMC Genomics">
        <title>Comparative genomic analysis and phylogenetic position of Theileria equi.</title>
        <authorList>
            <person name="Kappmeyer L.S."/>
            <person name="Thiagarajan M."/>
            <person name="Herndon D.R."/>
            <person name="Ramsay J.D."/>
            <person name="Caler E."/>
            <person name="Djikeng A."/>
            <person name="Gillespie J.J."/>
            <person name="Lau A.O."/>
            <person name="Roalson E.H."/>
            <person name="Silva J.C."/>
            <person name="Silva M.G."/>
            <person name="Suarez C.E."/>
            <person name="Ueti M.W."/>
            <person name="Nene V.M."/>
            <person name="Mealey R.H."/>
            <person name="Knowles D.P."/>
            <person name="Brayton K.A."/>
        </authorList>
    </citation>
    <scope>NUCLEOTIDE SEQUENCE [LARGE SCALE GENOMIC DNA]</scope>
    <source>
        <strain evidence="2 3">WA</strain>
    </source>
</reference>
<dbReference type="RefSeq" id="XP_004829577.1">
    <property type="nucleotide sequence ID" value="XM_004829520.1"/>
</dbReference>
<organism evidence="2 3">
    <name type="scientific">Theileria equi strain WA</name>
    <dbReference type="NCBI Taxonomy" id="1537102"/>
    <lineage>
        <taxon>Eukaryota</taxon>
        <taxon>Sar</taxon>
        <taxon>Alveolata</taxon>
        <taxon>Apicomplexa</taxon>
        <taxon>Aconoidasida</taxon>
        <taxon>Piroplasmida</taxon>
        <taxon>Theileriidae</taxon>
        <taxon>Theileria</taxon>
    </lineage>
</organism>
<evidence type="ECO:0000313" key="2">
    <source>
        <dbReference type="EMBL" id="AFZ79911.1"/>
    </source>
</evidence>
<dbReference type="InterPro" id="IPR007480">
    <property type="entry name" value="DUF529"/>
</dbReference>
<accession>L0AY40</accession>
<proteinExistence type="predicted"/>
<dbReference type="KEGG" id="beq:BEWA_027600"/>
<evidence type="ECO:0000256" key="1">
    <source>
        <dbReference type="SAM" id="SignalP"/>
    </source>
</evidence>
<feature type="chain" id="PRO_5003939325" evidence="1">
    <location>
        <begin position="19"/>
        <end position="187"/>
    </location>
</feature>